<evidence type="ECO:0000313" key="2">
    <source>
        <dbReference type="EMBL" id="WVZ65524.1"/>
    </source>
</evidence>
<gene>
    <name evidence="2" type="ORF">U9M48_014872</name>
</gene>
<reference evidence="2 3" key="1">
    <citation type="submission" date="2024-02" db="EMBL/GenBank/DDBJ databases">
        <title>High-quality chromosome-scale genome assembly of Pensacola bahiagrass (Paspalum notatum Flugge var. saurae).</title>
        <authorList>
            <person name="Vega J.M."/>
            <person name="Podio M."/>
            <person name="Orjuela J."/>
            <person name="Siena L.A."/>
            <person name="Pessino S.C."/>
            <person name="Combes M.C."/>
            <person name="Mariac C."/>
            <person name="Albertini E."/>
            <person name="Pupilli F."/>
            <person name="Ortiz J.P.A."/>
            <person name="Leblanc O."/>
        </authorList>
    </citation>
    <scope>NUCLEOTIDE SEQUENCE [LARGE SCALE GENOMIC DNA]</scope>
    <source>
        <strain evidence="2">R1</strain>
        <tissue evidence="2">Leaf</tissue>
    </source>
</reference>
<accession>A0AAQ3T430</accession>
<feature type="compositionally biased region" description="Pro residues" evidence="1">
    <location>
        <begin position="9"/>
        <end position="22"/>
    </location>
</feature>
<organism evidence="2 3">
    <name type="scientific">Paspalum notatum var. saurae</name>
    <dbReference type="NCBI Taxonomy" id="547442"/>
    <lineage>
        <taxon>Eukaryota</taxon>
        <taxon>Viridiplantae</taxon>
        <taxon>Streptophyta</taxon>
        <taxon>Embryophyta</taxon>
        <taxon>Tracheophyta</taxon>
        <taxon>Spermatophyta</taxon>
        <taxon>Magnoliopsida</taxon>
        <taxon>Liliopsida</taxon>
        <taxon>Poales</taxon>
        <taxon>Poaceae</taxon>
        <taxon>PACMAD clade</taxon>
        <taxon>Panicoideae</taxon>
        <taxon>Andropogonodae</taxon>
        <taxon>Paspaleae</taxon>
        <taxon>Paspalinae</taxon>
        <taxon>Paspalum</taxon>
    </lineage>
</organism>
<name>A0AAQ3T430_PASNO</name>
<keyword evidence="3" id="KW-1185">Reference proteome</keyword>
<evidence type="ECO:0000256" key="1">
    <source>
        <dbReference type="SAM" id="MobiDB-lite"/>
    </source>
</evidence>
<feature type="region of interest" description="Disordered" evidence="1">
    <location>
        <begin position="1"/>
        <end position="27"/>
    </location>
</feature>
<dbReference type="Proteomes" id="UP001341281">
    <property type="component" value="Chromosome 03"/>
</dbReference>
<proteinExistence type="predicted"/>
<protein>
    <submittedName>
        <fullName evidence="2">Uncharacterized protein</fullName>
    </submittedName>
</protein>
<evidence type="ECO:0000313" key="3">
    <source>
        <dbReference type="Proteomes" id="UP001341281"/>
    </source>
</evidence>
<sequence>MTARHHPRTPSPAIPVPGPTLRPQPTSVTCPLARRIRHITSPPTRRHRHDSPLATQVLCADIDSAPHGSIASRVPYRDAAAALVPPSRLRCRTSPSRRHPHASVASRVAPLRRPHMRQAQHLSWTKRTGVQSRISGMATLLHMSAGAVRAAARHVIHVFSWDCSRLPTPLPSHGLPK</sequence>
<dbReference type="AlphaFoldDB" id="A0AAQ3T430"/>
<dbReference type="EMBL" id="CP144747">
    <property type="protein sequence ID" value="WVZ65524.1"/>
    <property type="molecule type" value="Genomic_DNA"/>
</dbReference>